<comment type="caution">
    <text evidence="2">The sequence shown here is derived from an EMBL/GenBank/DDBJ whole genome shotgun (WGS) entry which is preliminary data.</text>
</comment>
<accession>A0ABS6YU53</accession>
<dbReference type="RefSeq" id="WP_219690542.1">
    <property type="nucleotide sequence ID" value="NZ_WMBF01000264.1"/>
</dbReference>
<dbReference type="Gene3D" id="3.10.180.10">
    <property type="entry name" value="2,3-Dihydroxybiphenyl 1,2-Dioxygenase, domain 1"/>
    <property type="match status" value="1"/>
</dbReference>
<evidence type="ECO:0000313" key="2">
    <source>
        <dbReference type="EMBL" id="MBW5424077.1"/>
    </source>
</evidence>
<dbReference type="InterPro" id="IPR041581">
    <property type="entry name" value="Glyoxalase_6"/>
</dbReference>
<gene>
    <name evidence="2" type="ORF">GKQ77_21335</name>
</gene>
<dbReference type="PANTHER" id="PTHR35908">
    <property type="entry name" value="HYPOTHETICAL FUSION PROTEIN"/>
    <property type="match status" value="1"/>
</dbReference>
<reference evidence="2 3" key="1">
    <citation type="submission" date="2019-11" db="EMBL/GenBank/DDBJ databases">
        <authorList>
            <person name="Ay H."/>
        </authorList>
    </citation>
    <scope>NUCLEOTIDE SEQUENCE [LARGE SCALE GENOMIC DNA]</scope>
    <source>
        <strain evidence="2 3">BG9H</strain>
    </source>
</reference>
<feature type="domain" description="Glyoxalase-like" evidence="1">
    <location>
        <begin position="24"/>
        <end position="139"/>
    </location>
</feature>
<dbReference type="Pfam" id="PF18029">
    <property type="entry name" value="Glyoxalase_6"/>
    <property type="match status" value="1"/>
</dbReference>
<evidence type="ECO:0000313" key="3">
    <source>
        <dbReference type="Proteomes" id="UP001197114"/>
    </source>
</evidence>
<evidence type="ECO:0000259" key="1">
    <source>
        <dbReference type="Pfam" id="PF18029"/>
    </source>
</evidence>
<dbReference type="EMBL" id="WMBF01000264">
    <property type="protein sequence ID" value="MBW5424077.1"/>
    <property type="molecule type" value="Genomic_DNA"/>
</dbReference>
<dbReference type="InterPro" id="IPR029068">
    <property type="entry name" value="Glyas_Bleomycin-R_OHBP_Dase"/>
</dbReference>
<sequence length="142" mass="15536">MVDQYDPDSTHSTGTAPIAGLRTVVFDCPRPRELAEFYAAIIGGTIEGDGDWVDLLAPGRVRVSFQRVPDLRPPEWPRADRNAQQVHLDLDAGSTEAEMDAAQEKILALGARPLDVDDDGGKRGFRVYADPVGHPFCLVRIP</sequence>
<name>A0ABS6YU53_9ACTN</name>
<dbReference type="Proteomes" id="UP001197114">
    <property type="component" value="Unassembled WGS sequence"/>
</dbReference>
<proteinExistence type="predicted"/>
<dbReference type="CDD" id="cd06587">
    <property type="entry name" value="VOC"/>
    <property type="match status" value="1"/>
</dbReference>
<keyword evidence="3" id="KW-1185">Reference proteome</keyword>
<protein>
    <submittedName>
        <fullName evidence="2">VOC family protein</fullName>
    </submittedName>
</protein>
<dbReference type="PANTHER" id="PTHR35908:SF1">
    <property type="entry name" value="CONSERVED PROTEIN"/>
    <property type="match status" value="1"/>
</dbReference>
<dbReference type="SUPFAM" id="SSF54593">
    <property type="entry name" value="Glyoxalase/Bleomycin resistance protein/Dihydroxybiphenyl dioxygenase"/>
    <property type="match status" value="1"/>
</dbReference>
<organism evidence="2 3">
    <name type="scientific">Streptomyces anatolicus</name>
    <dbReference type="NCBI Taxonomy" id="2675858"/>
    <lineage>
        <taxon>Bacteria</taxon>
        <taxon>Bacillati</taxon>
        <taxon>Actinomycetota</taxon>
        <taxon>Actinomycetes</taxon>
        <taxon>Kitasatosporales</taxon>
        <taxon>Streptomycetaceae</taxon>
        <taxon>Streptomyces</taxon>
    </lineage>
</organism>